<comment type="caution">
    <text evidence="2">The sequence shown here is derived from an EMBL/GenBank/DDBJ whole genome shotgun (WGS) entry which is preliminary data.</text>
</comment>
<keyword evidence="3" id="KW-1185">Reference proteome</keyword>
<evidence type="ECO:0000313" key="3">
    <source>
        <dbReference type="Proteomes" id="UP001196980"/>
    </source>
</evidence>
<evidence type="ECO:0000256" key="1">
    <source>
        <dbReference type="ARBA" id="ARBA00006226"/>
    </source>
</evidence>
<proteinExistence type="inferred from homology"/>
<name>A0ABS6S010_9BACT</name>
<gene>
    <name evidence="2" type="ORF">HWQ67_11445</name>
</gene>
<reference evidence="2 3" key="1">
    <citation type="journal article" date="2020" name="J Geophys Res Biogeosci">
        <title>Magnetotaxis as an Adaptation to Enable Bacterial Shuttling of Microbial Sulfur and Sulfur Cycling Across Aquatic Oxic#Anoxic Interfaces.</title>
        <authorList>
            <person name="Li J."/>
            <person name="Liu P."/>
            <person name="Wang J."/>
            <person name="Roberts A.P."/>
            <person name="Pan Y."/>
        </authorList>
    </citation>
    <scope>NUCLEOTIDE SEQUENCE [LARGE SCALE GENOMIC DNA]</scope>
    <source>
        <strain evidence="2 3">MYR-1_YQ</strain>
    </source>
</reference>
<dbReference type="PANTHER" id="PTHR35601:SF1">
    <property type="entry name" value="TOXIN RELE"/>
    <property type="match status" value="1"/>
</dbReference>
<comment type="similarity">
    <text evidence="1">Belongs to the RelE toxin family.</text>
</comment>
<sequence>MNYVLVYTSRAQRDIKKLEPKIKSSIDKAMLKLKEEPFLCSTKLTNPKIGSYRLRVDNYRVIFDIEGWDIVILRVGHRQDIYRNI</sequence>
<evidence type="ECO:0000313" key="2">
    <source>
        <dbReference type="EMBL" id="MBV6342200.1"/>
    </source>
</evidence>
<organism evidence="2 3">
    <name type="scientific">Candidatus Magnetobacterium casense</name>
    <dbReference type="NCBI Taxonomy" id="1455061"/>
    <lineage>
        <taxon>Bacteria</taxon>
        <taxon>Pseudomonadati</taxon>
        <taxon>Nitrospirota</taxon>
        <taxon>Thermodesulfovibrionia</taxon>
        <taxon>Thermodesulfovibrionales</taxon>
        <taxon>Candidatus Magnetobacteriaceae</taxon>
        <taxon>Candidatus Magnetobacterium</taxon>
    </lineage>
</organism>
<dbReference type="Pfam" id="PF05016">
    <property type="entry name" value="ParE_toxin"/>
    <property type="match status" value="1"/>
</dbReference>
<dbReference type="PANTHER" id="PTHR35601">
    <property type="entry name" value="TOXIN RELE"/>
    <property type="match status" value="1"/>
</dbReference>
<dbReference type="InterPro" id="IPR007712">
    <property type="entry name" value="RelE/ParE_toxin"/>
</dbReference>
<protein>
    <submittedName>
        <fullName evidence="2">Type II toxin-antitoxin system RelE/ParE family toxin</fullName>
    </submittedName>
</protein>
<dbReference type="RefSeq" id="WP_218252824.1">
    <property type="nucleotide sequence ID" value="NZ_JABXWD010000210.1"/>
</dbReference>
<dbReference type="Proteomes" id="UP001196980">
    <property type="component" value="Unassembled WGS sequence"/>
</dbReference>
<accession>A0ABS6S010</accession>
<dbReference type="EMBL" id="JABXWD010000210">
    <property type="protein sequence ID" value="MBV6342200.1"/>
    <property type="molecule type" value="Genomic_DNA"/>
</dbReference>